<dbReference type="Pfam" id="PF25198">
    <property type="entry name" value="Spore_GerAC_N"/>
    <property type="match status" value="1"/>
</dbReference>
<keyword evidence="6" id="KW-0564">Palmitate</keyword>
<evidence type="ECO:0000256" key="5">
    <source>
        <dbReference type="ARBA" id="ARBA00023136"/>
    </source>
</evidence>
<evidence type="ECO:0000259" key="9">
    <source>
        <dbReference type="Pfam" id="PF25198"/>
    </source>
</evidence>
<dbReference type="GO" id="GO:0016020">
    <property type="term" value="C:membrane"/>
    <property type="evidence" value="ECO:0007669"/>
    <property type="project" value="UniProtKB-SubCell"/>
</dbReference>
<dbReference type="NCBIfam" id="TIGR02887">
    <property type="entry name" value="spore_ger_x_C"/>
    <property type="match status" value="1"/>
</dbReference>
<evidence type="ECO:0000259" key="8">
    <source>
        <dbReference type="Pfam" id="PF05504"/>
    </source>
</evidence>
<dbReference type="KEGG" id="bkw:BkAM31D_13155"/>
<dbReference type="GO" id="GO:0009847">
    <property type="term" value="P:spore germination"/>
    <property type="evidence" value="ECO:0007669"/>
    <property type="project" value="InterPro"/>
</dbReference>
<evidence type="ECO:0000256" key="1">
    <source>
        <dbReference type="ARBA" id="ARBA00004635"/>
    </source>
</evidence>
<proteinExistence type="inferred from homology"/>
<evidence type="ECO:0000313" key="11">
    <source>
        <dbReference type="Proteomes" id="UP000193006"/>
    </source>
</evidence>
<comment type="similarity">
    <text evidence="2">Belongs to the GerABKC lipoprotein family.</text>
</comment>
<dbReference type="InterPro" id="IPR008844">
    <property type="entry name" value="Spore_GerAC-like"/>
</dbReference>
<keyword evidence="3" id="KW-0309">Germination</keyword>
<keyword evidence="7" id="KW-0449">Lipoprotein</keyword>
<keyword evidence="11" id="KW-1185">Reference proteome</keyword>
<sequence length="372" mass="42732">MKQMFFILTLLVCMSGCNNPHIDRPVIEDLGMIGVMGFDYIDEENTRVSVTIPQPNKSAQEAIQHFQTDVRLPHQSLMDISTLTDKTLSPAQLRVILFSEEYARNIGIWKIVENLYRDPHIGANIFIAVVKGSVEELLNAEYKDKPELNIYLTELLTPRTLTAFSPFTTIRDFVFRNTDEVSDPSVPYLERIDEQSIKITKVALFKNDKMVALLDPEQAKLVEAMKKRKKLPDIAVMIPPPVRSNRQEDEMVILKFVDTKYHTKVNGNLKKPTIYIYLYIRGSVVDYDGVRNLEENEQRKEIELAIESQLEEKVLSTVNHFQELSIDPVGFGDPFRIRNAKGWTKEMWNQAFKQAEISTHVETRIISTGAIK</sequence>
<evidence type="ECO:0000313" key="10">
    <source>
        <dbReference type="EMBL" id="ARK30703.1"/>
    </source>
</evidence>
<dbReference type="Pfam" id="PF05504">
    <property type="entry name" value="Spore_GerAC"/>
    <property type="match status" value="1"/>
</dbReference>
<dbReference type="InterPro" id="IPR057336">
    <property type="entry name" value="GerAC_N"/>
</dbReference>
<dbReference type="Gene3D" id="3.30.300.210">
    <property type="entry name" value="Nutrient germinant receptor protein C, domain 3"/>
    <property type="match status" value="1"/>
</dbReference>
<keyword evidence="5" id="KW-0472">Membrane</keyword>
<dbReference type="AlphaFoldDB" id="A0A1X9MF06"/>
<protein>
    <recommendedName>
        <fullName evidence="12">Spore germination protein B3</fullName>
    </recommendedName>
</protein>
<comment type="subcellular location">
    <subcellularLocation>
        <location evidence="1">Membrane</location>
        <topology evidence="1">Lipid-anchor</topology>
    </subcellularLocation>
</comment>
<dbReference type="EMBL" id="CP020814">
    <property type="protein sequence ID" value="ARK30703.1"/>
    <property type="molecule type" value="Genomic_DNA"/>
</dbReference>
<dbReference type="PANTHER" id="PTHR35789:SF1">
    <property type="entry name" value="SPORE GERMINATION PROTEIN B3"/>
    <property type="match status" value="1"/>
</dbReference>
<name>A0A1X9MF06_9BACI</name>
<evidence type="ECO:0000256" key="3">
    <source>
        <dbReference type="ARBA" id="ARBA00022544"/>
    </source>
</evidence>
<evidence type="ECO:0000256" key="6">
    <source>
        <dbReference type="ARBA" id="ARBA00023139"/>
    </source>
</evidence>
<dbReference type="InterPro" id="IPR046953">
    <property type="entry name" value="Spore_GerAC-like_C"/>
</dbReference>
<evidence type="ECO:0000256" key="7">
    <source>
        <dbReference type="ARBA" id="ARBA00023288"/>
    </source>
</evidence>
<dbReference type="RefSeq" id="WP_066149440.1">
    <property type="nucleotide sequence ID" value="NZ_CP020814.1"/>
</dbReference>
<evidence type="ECO:0008006" key="12">
    <source>
        <dbReference type="Google" id="ProtNLM"/>
    </source>
</evidence>
<evidence type="ECO:0000256" key="4">
    <source>
        <dbReference type="ARBA" id="ARBA00022729"/>
    </source>
</evidence>
<feature type="domain" description="Spore germination GerAC-like C-terminal" evidence="8">
    <location>
        <begin position="201"/>
        <end position="369"/>
    </location>
</feature>
<gene>
    <name evidence="10" type="ORF">BkAM31D_13155</name>
</gene>
<dbReference type="PANTHER" id="PTHR35789">
    <property type="entry name" value="SPORE GERMINATION PROTEIN B3"/>
    <property type="match status" value="1"/>
</dbReference>
<dbReference type="Proteomes" id="UP000193006">
    <property type="component" value="Chromosome"/>
</dbReference>
<accession>A0A1X9MF06</accession>
<reference evidence="10 11" key="1">
    <citation type="submission" date="2017-04" db="EMBL/GenBank/DDBJ databases">
        <title>Bacillus krulwichiae AM31D Genome sequencing and assembly.</title>
        <authorList>
            <person name="Krulwich T.A."/>
            <person name="Anastor L."/>
            <person name="Ehrlich R."/>
            <person name="Ehrlich G.D."/>
            <person name="Janto B."/>
        </authorList>
    </citation>
    <scope>NUCLEOTIDE SEQUENCE [LARGE SCALE GENOMIC DNA]</scope>
    <source>
        <strain evidence="10 11">AM31D</strain>
    </source>
</reference>
<feature type="domain" description="Spore germination protein N-terminal" evidence="9">
    <location>
        <begin position="23"/>
        <end position="190"/>
    </location>
</feature>
<dbReference type="STRING" id="199441.BkAM31D_13155"/>
<dbReference type="InterPro" id="IPR038501">
    <property type="entry name" value="Spore_GerAC_C_sf"/>
</dbReference>
<evidence type="ECO:0000256" key="2">
    <source>
        <dbReference type="ARBA" id="ARBA00007886"/>
    </source>
</evidence>
<organism evidence="10 11">
    <name type="scientific">Halalkalibacter krulwichiae</name>
    <dbReference type="NCBI Taxonomy" id="199441"/>
    <lineage>
        <taxon>Bacteria</taxon>
        <taxon>Bacillati</taxon>
        <taxon>Bacillota</taxon>
        <taxon>Bacilli</taxon>
        <taxon>Bacillales</taxon>
        <taxon>Bacillaceae</taxon>
        <taxon>Halalkalibacter</taxon>
    </lineage>
</organism>
<keyword evidence="4" id="KW-0732">Signal</keyword>